<dbReference type="RefSeq" id="WP_202976376.1">
    <property type="nucleotide sequence ID" value="NZ_AWGA01000081.1"/>
</dbReference>
<dbReference type="EMBL" id="AWGA01000081">
    <property type="protein sequence ID" value="TEA26461.1"/>
    <property type="molecule type" value="Genomic_DNA"/>
</dbReference>
<evidence type="ECO:0000313" key="4">
    <source>
        <dbReference type="Proteomes" id="UP000506160"/>
    </source>
</evidence>
<evidence type="ECO:0000313" key="3">
    <source>
        <dbReference type="EMBL" id="TEA26461.1"/>
    </source>
</evidence>
<feature type="domain" description="Toxin VasX N-terminal region" evidence="2">
    <location>
        <begin position="40"/>
        <end position="179"/>
    </location>
</feature>
<name>A0AB94IAN0_9GAMM</name>
<accession>A0AB94IAN0</accession>
<dbReference type="InterPro" id="IPR046864">
    <property type="entry name" value="VasX_N"/>
</dbReference>
<keyword evidence="1" id="KW-0175">Coiled coil</keyword>
<keyword evidence="4" id="KW-1185">Reference proteome</keyword>
<gene>
    <name evidence="3" type="ORF">O970_08710</name>
</gene>
<proteinExistence type="predicted"/>
<evidence type="ECO:0000259" key="2">
    <source>
        <dbReference type="Pfam" id="PF20249"/>
    </source>
</evidence>
<reference evidence="3 4" key="1">
    <citation type="journal article" date="2014" name="Appl. Environ. Microbiol.">
        <title>Genomic features of a bumble bee symbiont reflect its host environment.</title>
        <authorList>
            <person name="Martinson V.G."/>
            <person name="Magoc T."/>
            <person name="Koch H."/>
            <person name="Salzberg S.L."/>
            <person name="Moran N.A."/>
        </authorList>
    </citation>
    <scope>NUCLEOTIDE SEQUENCE [LARGE SCALE GENOMIC DNA]</scope>
    <source>
        <strain evidence="3 4">Bimp</strain>
    </source>
</reference>
<organism evidence="3 4">
    <name type="scientific">Candidatus Schmidhempelia bombi str. Bimp</name>
    <dbReference type="NCBI Taxonomy" id="1387197"/>
    <lineage>
        <taxon>Bacteria</taxon>
        <taxon>Pseudomonadati</taxon>
        <taxon>Pseudomonadota</taxon>
        <taxon>Gammaproteobacteria</taxon>
        <taxon>Orbales</taxon>
        <taxon>Orbaceae</taxon>
        <taxon>Candidatus Schmidhempelia</taxon>
    </lineage>
</organism>
<dbReference type="CDD" id="cd20707">
    <property type="entry name" value="MIX_III"/>
    <property type="match status" value="1"/>
</dbReference>
<comment type="caution">
    <text evidence="3">The sequence shown here is derived from an EMBL/GenBank/DDBJ whole genome shotgun (WGS) entry which is preliminary data.</text>
</comment>
<evidence type="ECO:0000256" key="1">
    <source>
        <dbReference type="SAM" id="Coils"/>
    </source>
</evidence>
<sequence>MKNNKLTEQEKQADLIDKIIYAEADTGNKDSRSDLAQGGCGVCERKGFPLFLVRKAPISLDYPFAGDSSQMRSLVKDNREPEAGLITHRYVYRTLRVGYVYILVKHKQKGWEFLGYEITPSGVYRHKSITDVKERNIKEIPQSCTKDNHHHIPGAFISIDTSVYEGEAYIAYTRRAWSQGKGSTISQYLELMNNGQITLDLPSKVAAQPIKTDDELNQDEADNDLRQQRPLDLKTALKRFTKINLTKEAYLAPEKLTEGGKRSFAFSELKSSRLLLELEGDPNSIRYLDPSDENEAKHQAPDKLEHFTGFTTVHKFNSLRDMDKDHNADESGNTLYKYKPCASELDKQIKHFENSNRYKVPVVIIEDPFGIAEELSLQRQLKTVPISQMLVKSEQIYNEKLNEQTHKLHAANDRLDQLLSRKVEEYSQTHANEAAIIYGEKANKSEFLAQAYYKNYHSTQVLGIPCDYFNEKRLHLRKTLSFINEYRNQEKEQELSKLKDITTYIYDLKTDESTYTANAKHYLDLGYRRIEMTEQEKVAHLAKKNASSEITYTNVQAFGHTPQSMEAEAKLKAARNNVKRYKLLDTKREQEFLRQDKQDYEALFASVAKHSQDYFYYLVWLFGFKEGSAYLPEAIKSYNDCEFWLMECDSNGSNNHIGYLKDFLQLINFNNLGDIKTVEQVAVWDILFTNQNSLFYHLLDGSNQSFWSLMLNKRLARITQELEANPTLKAEQKNQSDEETLTQLLADREKDDEVLSSQTQALLKELEAEESGGKLDKRFFAEKGEALLKLYM</sequence>
<dbReference type="Proteomes" id="UP000506160">
    <property type="component" value="Unassembled WGS sequence"/>
</dbReference>
<dbReference type="AlphaFoldDB" id="A0AB94IAN0"/>
<feature type="coiled-coil region" evidence="1">
    <location>
        <begin position="564"/>
        <end position="603"/>
    </location>
</feature>
<dbReference type="Pfam" id="PF20249">
    <property type="entry name" value="VasX_N"/>
    <property type="match status" value="1"/>
</dbReference>
<feature type="non-terminal residue" evidence="3">
    <location>
        <position position="792"/>
    </location>
</feature>
<protein>
    <recommendedName>
        <fullName evidence="2">Toxin VasX N-terminal region domain-containing protein</fullName>
    </recommendedName>
</protein>